<name>A0A498PUH3_9MYCO</name>
<dbReference type="GO" id="GO:0008701">
    <property type="term" value="F:4-hydroxy-2-oxovalerate aldolase activity"/>
    <property type="evidence" value="ECO:0007669"/>
    <property type="project" value="UniProtKB-EC"/>
</dbReference>
<dbReference type="AlphaFoldDB" id="A0A498PUH3"/>
<organism evidence="1 2">
    <name type="scientific">Mycobacterium attenuatum</name>
    <dbReference type="NCBI Taxonomy" id="2341086"/>
    <lineage>
        <taxon>Bacteria</taxon>
        <taxon>Bacillati</taxon>
        <taxon>Actinomycetota</taxon>
        <taxon>Actinomycetes</taxon>
        <taxon>Mycobacteriales</taxon>
        <taxon>Mycobacteriaceae</taxon>
        <taxon>Mycobacterium</taxon>
    </lineage>
</organism>
<evidence type="ECO:0000313" key="1">
    <source>
        <dbReference type="EMBL" id="VBA36557.1"/>
    </source>
</evidence>
<accession>A0A498PUH3</accession>
<dbReference type="EMBL" id="UPHP01000037">
    <property type="protein sequence ID" value="VBA36557.1"/>
    <property type="molecule type" value="Genomic_DNA"/>
</dbReference>
<dbReference type="EC" id="4.1.3.39" evidence="1"/>
<gene>
    <name evidence="1" type="primary">mhpE</name>
    <name evidence="1" type="ORF">LAUMK136_01448</name>
</gene>
<keyword evidence="2" id="KW-1185">Reference proteome</keyword>
<evidence type="ECO:0000313" key="2">
    <source>
        <dbReference type="Proteomes" id="UP000273307"/>
    </source>
</evidence>
<dbReference type="Proteomes" id="UP000273307">
    <property type="component" value="Unassembled WGS sequence"/>
</dbReference>
<sequence>MIHDTYLSEVTLRDGMHAVRHQYSIEHAYQAGASVTAGGRPQHRGGHWRLISRFGKRTRHGWLAFS</sequence>
<keyword evidence="1" id="KW-0456">Lyase</keyword>
<protein>
    <submittedName>
        <fullName evidence="1">4-hydroxy-2-oxovalerate aldolase</fullName>
        <ecNumber evidence="1">4.1.3.39</ecNumber>
    </submittedName>
</protein>
<reference evidence="1 2" key="1">
    <citation type="submission" date="2018-09" db="EMBL/GenBank/DDBJ databases">
        <authorList>
            <person name="Tagini F."/>
        </authorList>
    </citation>
    <scope>NUCLEOTIDE SEQUENCE [LARGE SCALE GENOMIC DNA]</scope>
    <source>
        <strain evidence="1 2">MK136</strain>
    </source>
</reference>
<proteinExistence type="predicted"/>